<evidence type="ECO:0000256" key="8">
    <source>
        <dbReference type="ARBA" id="ARBA00023242"/>
    </source>
</evidence>
<keyword evidence="3 10" id="KW-0489">Methyltransferase</keyword>
<dbReference type="EC" id="2.1.1.37" evidence="2"/>
<dbReference type="Pfam" id="PF00145">
    <property type="entry name" value="DNA_methylase"/>
    <property type="match status" value="1"/>
</dbReference>
<gene>
    <name evidence="14" type="ORF">BDN70DRAFT_869907</name>
</gene>
<evidence type="ECO:0000256" key="6">
    <source>
        <dbReference type="ARBA" id="ARBA00022737"/>
    </source>
</evidence>
<dbReference type="OrthoDB" id="5376140at2759"/>
<dbReference type="GO" id="GO:0003682">
    <property type="term" value="F:chromatin binding"/>
    <property type="evidence" value="ECO:0007669"/>
    <property type="project" value="InterPro"/>
</dbReference>
<feature type="active site" evidence="9 10">
    <location>
        <position position="848"/>
    </location>
</feature>
<dbReference type="GO" id="GO:0003677">
    <property type="term" value="F:DNA binding"/>
    <property type="evidence" value="ECO:0007669"/>
    <property type="project" value="UniProtKB-KW"/>
</dbReference>
<dbReference type="PROSITE" id="PS51038">
    <property type="entry name" value="BAH"/>
    <property type="match status" value="1"/>
</dbReference>
<evidence type="ECO:0000256" key="11">
    <source>
        <dbReference type="RuleBase" id="RU000416"/>
    </source>
</evidence>
<dbReference type="SUPFAM" id="SSF53335">
    <property type="entry name" value="S-adenosyl-L-methionine-dependent methyltransferases"/>
    <property type="match status" value="1"/>
</dbReference>
<reference evidence="14" key="1">
    <citation type="submission" date="2020-11" db="EMBL/GenBank/DDBJ databases">
        <authorList>
            <consortium name="DOE Joint Genome Institute"/>
            <person name="Ahrendt S."/>
            <person name="Riley R."/>
            <person name="Andreopoulos W."/>
            <person name="Labutti K."/>
            <person name="Pangilinan J."/>
            <person name="Ruiz-Duenas F.J."/>
            <person name="Barrasa J.M."/>
            <person name="Sanchez-Garcia M."/>
            <person name="Camarero S."/>
            <person name="Miyauchi S."/>
            <person name="Serrano A."/>
            <person name="Linde D."/>
            <person name="Babiker R."/>
            <person name="Drula E."/>
            <person name="Ayuso-Fernandez I."/>
            <person name="Pacheco R."/>
            <person name="Padilla G."/>
            <person name="Ferreira P."/>
            <person name="Barriuso J."/>
            <person name="Kellner H."/>
            <person name="Castanera R."/>
            <person name="Alfaro M."/>
            <person name="Ramirez L."/>
            <person name="Pisabarro A.G."/>
            <person name="Kuo A."/>
            <person name="Tritt A."/>
            <person name="Lipzen A."/>
            <person name="He G."/>
            <person name="Yan M."/>
            <person name="Ng V."/>
            <person name="Cullen D."/>
            <person name="Martin F."/>
            <person name="Rosso M.-N."/>
            <person name="Henrissat B."/>
            <person name="Hibbett D."/>
            <person name="Martinez A.T."/>
            <person name="Grigoriev I.V."/>
        </authorList>
    </citation>
    <scope>NUCLEOTIDE SEQUENCE</scope>
    <source>
        <strain evidence="14">CIRM-BRFM 674</strain>
    </source>
</reference>
<dbReference type="GO" id="GO:0003886">
    <property type="term" value="F:DNA (cytosine-5-)-methyltransferase activity"/>
    <property type="evidence" value="ECO:0007669"/>
    <property type="project" value="UniProtKB-EC"/>
</dbReference>
<dbReference type="InterPro" id="IPR029063">
    <property type="entry name" value="SAM-dependent_MTases_sf"/>
</dbReference>
<dbReference type="PANTHER" id="PTHR10629:SF52">
    <property type="entry name" value="DNA (CYTOSINE-5)-METHYLTRANSFERASE 1"/>
    <property type="match status" value="1"/>
</dbReference>
<dbReference type="Gene3D" id="3.40.50.150">
    <property type="entry name" value="Vaccinia Virus protein VP39"/>
    <property type="match status" value="1"/>
</dbReference>
<protein>
    <recommendedName>
        <fullName evidence="2">DNA (cytosine-5-)-methyltransferase</fullName>
        <ecNumber evidence="2">2.1.1.37</ecNumber>
    </recommendedName>
</protein>
<evidence type="ECO:0000256" key="7">
    <source>
        <dbReference type="ARBA" id="ARBA00023125"/>
    </source>
</evidence>
<dbReference type="PRINTS" id="PR00105">
    <property type="entry name" value="C5METTRFRASE"/>
</dbReference>
<feature type="compositionally biased region" description="Acidic residues" evidence="12">
    <location>
        <begin position="98"/>
        <end position="109"/>
    </location>
</feature>
<dbReference type="GO" id="GO:0005634">
    <property type="term" value="C:nucleus"/>
    <property type="evidence" value="ECO:0007669"/>
    <property type="project" value="UniProtKB-SubCell"/>
</dbReference>
<keyword evidence="15" id="KW-1185">Reference proteome</keyword>
<name>A0A9P5ZFX4_9AGAR</name>
<dbReference type="GO" id="GO:0032259">
    <property type="term" value="P:methylation"/>
    <property type="evidence" value="ECO:0007669"/>
    <property type="project" value="UniProtKB-KW"/>
</dbReference>
<dbReference type="GO" id="GO:0044027">
    <property type="term" value="P:negative regulation of gene expression via chromosomal CpG island methylation"/>
    <property type="evidence" value="ECO:0007669"/>
    <property type="project" value="TreeGrafter"/>
</dbReference>
<comment type="subcellular location">
    <subcellularLocation>
        <location evidence="1">Nucleus</location>
    </subcellularLocation>
</comment>
<evidence type="ECO:0000259" key="13">
    <source>
        <dbReference type="PROSITE" id="PS51038"/>
    </source>
</evidence>
<dbReference type="InterPro" id="IPR001525">
    <property type="entry name" value="C5_MeTfrase"/>
</dbReference>
<dbReference type="InterPro" id="IPR022702">
    <property type="entry name" value="Cytosine_MeTrfase1_RFD"/>
</dbReference>
<dbReference type="NCBIfam" id="TIGR00675">
    <property type="entry name" value="dcm"/>
    <property type="match status" value="1"/>
</dbReference>
<dbReference type="InterPro" id="IPR001025">
    <property type="entry name" value="BAH_dom"/>
</dbReference>
<dbReference type="AlphaFoldDB" id="A0A9P5ZFX4"/>
<sequence length="1249" mass="141952">MAPRRKTAFEVSFPEEAITTDNEVSASLAKTYLAEPRSASVGSNSTTSSLGKRKLDSHDATDSVVKKRRLQLPKAQRYRKPQGVQDIRETSEFVIQGEDPDDDGSEEDEKPIRLLDNFAIFDPKHRFEMVCLDSLEKDDGVDRQFEAAGHVSAYYENDEDEGQEDGASEEAGLIYVNLGAILRFSVNYSVDAEPFYIETQYAWYILRSPSQEYAEHWRYFCTPHRIAQIVISHALRWPKEGLRSFLDKFESKTLMGRTFVSSDISENVIEIQDIILDEDDPSKIVAVPFVRAILENAPSKLKTLNTSRQRHFTRSRAPPKKPLLGNIDLAVLKPENQNPTCVTPRIAKLAEGYFREEIIVVGSPPGPVDKAALEKRQKIVRKRLWGLIEKTRMKKSVTANKANRVSIQDDYYTEVNIDGEKYKVGDIVLVPGDEEMPLKESQLPESAKVYDYFWFAQIMYFVVANQVAHIRWFNHGSKTFLGELANPQELFLADHCDKIKLRDIIAKVTVHFAPDLLPPNKPDDFFCKFMHSLGVGAFTSLDRPRLELFASQIPPDNCPVCPLLVQRENDTIPRACEDGFGVAFGGAIYHYEDFVLYRAQIGPANIGYIIGLTLNTRVPTVTARKVGRMTVLKDILPSNTFRDERELYLTEEIVTFKVEDLLKIIYVPSLESLGPHQDIISAREDWLALSHDHFYLRYSFPELKVKSWKDRQPVGCKDLHVCTPCTRERLNKRRHLYQFLDIQSRNPLKTLDLFGGVGAFSQGLAQGSKSLKVTHAIEISPSAAKTFEINSPETKVANQCANEMLRYIIKSQQGHQVEVPKQIYDDKKPVPTQPRPQEIDVITAGFPCQSHSTLNMYKNVEDMKSNLILTTLSFMDYYLPRFAFFENVPGFLQFNLNAQQVSSHKTIGGIPSGGLKLFVRALLDLGYQVRFGLLPAQNYGTPQRRLRFFLYVAMDGEQLTEHPEPTHDFPETKTLQIPIRVGKILHILSPVRVASGIARHSYVSVADAIFDLPHFDWKNPNSSRKSSGQSPSHQKERLQHGRTILSFDCQKPGSQPYCGLQGEVDYICLPETRYQLVARAKKTKDIQHYTKRFDLHKIERVVNIPIKANADYQSLPHGMLEWQFVDPSSSVGRKKYRPGLYGRVDENSIFQTTVTNMDPTAKQCRVLHPTDHRMLTVRELARSQGFPDSFVFEAEGNNVVTMHRQIGNAVPLPLGEALGRELRESLYKKWCHISETATLVQDDSDDENS</sequence>
<evidence type="ECO:0000256" key="3">
    <source>
        <dbReference type="ARBA" id="ARBA00022603"/>
    </source>
</evidence>
<evidence type="ECO:0000256" key="2">
    <source>
        <dbReference type="ARBA" id="ARBA00011975"/>
    </source>
</evidence>
<dbReference type="InterPro" id="IPR043151">
    <property type="entry name" value="BAH_sf"/>
</dbReference>
<dbReference type="PROSITE" id="PS51679">
    <property type="entry name" value="SAM_MT_C5"/>
    <property type="match status" value="1"/>
</dbReference>
<dbReference type="Proteomes" id="UP000807469">
    <property type="component" value="Unassembled WGS sequence"/>
</dbReference>
<evidence type="ECO:0000313" key="14">
    <source>
        <dbReference type="EMBL" id="KAF9486388.1"/>
    </source>
</evidence>
<dbReference type="Gene3D" id="2.30.30.490">
    <property type="match status" value="2"/>
</dbReference>
<evidence type="ECO:0000256" key="9">
    <source>
        <dbReference type="PIRSR" id="PIRSR037404-1"/>
    </source>
</evidence>
<proteinExistence type="inferred from homology"/>
<feature type="compositionally biased region" description="Basic residues" evidence="12">
    <location>
        <begin position="66"/>
        <end position="80"/>
    </location>
</feature>
<organism evidence="14 15">
    <name type="scientific">Pholiota conissans</name>
    <dbReference type="NCBI Taxonomy" id="109636"/>
    <lineage>
        <taxon>Eukaryota</taxon>
        <taxon>Fungi</taxon>
        <taxon>Dikarya</taxon>
        <taxon>Basidiomycota</taxon>
        <taxon>Agaricomycotina</taxon>
        <taxon>Agaricomycetes</taxon>
        <taxon>Agaricomycetidae</taxon>
        <taxon>Agaricales</taxon>
        <taxon>Agaricineae</taxon>
        <taxon>Strophariaceae</taxon>
        <taxon>Pholiota</taxon>
    </lineage>
</organism>
<evidence type="ECO:0000256" key="1">
    <source>
        <dbReference type="ARBA" id="ARBA00004123"/>
    </source>
</evidence>
<accession>A0A9P5ZFX4</accession>
<dbReference type="EMBL" id="MU155130">
    <property type="protein sequence ID" value="KAF9486388.1"/>
    <property type="molecule type" value="Genomic_DNA"/>
</dbReference>
<keyword evidence="4 10" id="KW-0808">Transferase</keyword>
<feature type="compositionally biased region" description="Low complexity" evidence="12">
    <location>
        <begin position="38"/>
        <end position="49"/>
    </location>
</feature>
<dbReference type="PIRSF" id="PIRSF037404">
    <property type="entry name" value="DNMT1"/>
    <property type="match status" value="1"/>
</dbReference>
<keyword evidence="8" id="KW-0539">Nucleus</keyword>
<evidence type="ECO:0000313" key="15">
    <source>
        <dbReference type="Proteomes" id="UP000807469"/>
    </source>
</evidence>
<dbReference type="Gene3D" id="3.90.120.10">
    <property type="entry name" value="DNA Methylase, subunit A, domain 2"/>
    <property type="match status" value="1"/>
</dbReference>
<evidence type="ECO:0000256" key="5">
    <source>
        <dbReference type="ARBA" id="ARBA00022691"/>
    </source>
</evidence>
<feature type="region of interest" description="Disordered" evidence="12">
    <location>
        <begin position="33"/>
        <end position="109"/>
    </location>
</feature>
<evidence type="ECO:0000256" key="12">
    <source>
        <dbReference type="SAM" id="MobiDB-lite"/>
    </source>
</evidence>
<comment type="caution">
    <text evidence="14">The sequence shown here is derived from an EMBL/GenBank/DDBJ whole genome shotgun (WGS) entry which is preliminary data.</text>
</comment>
<dbReference type="SMART" id="SM00439">
    <property type="entry name" value="BAH"/>
    <property type="match status" value="1"/>
</dbReference>
<keyword evidence="6" id="KW-0677">Repeat</keyword>
<dbReference type="Pfam" id="PF12047">
    <property type="entry name" value="DNMT1-RFD"/>
    <property type="match status" value="1"/>
</dbReference>
<dbReference type="Pfam" id="PF01426">
    <property type="entry name" value="BAH"/>
    <property type="match status" value="1"/>
</dbReference>
<dbReference type="InterPro" id="IPR050390">
    <property type="entry name" value="C5-Methyltransferase"/>
</dbReference>
<dbReference type="PANTHER" id="PTHR10629">
    <property type="entry name" value="CYTOSINE-SPECIFIC METHYLTRANSFERASE"/>
    <property type="match status" value="1"/>
</dbReference>
<comment type="similarity">
    <text evidence="10 11">Belongs to the class I-like SAM-binding methyltransferase superfamily. C5-methyltransferase family.</text>
</comment>
<evidence type="ECO:0000256" key="10">
    <source>
        <dbReference type="PROSITE-ProRule" id="PRU01016"/>
    </source>
</evidence>
<evidence type="ECO:0000256" key="4">
    <source>
        <dbReference type="ARBA" id="ARBA00022679"/>
    </source>
</evidence>
<dbReference type="GO" id="GO:0006346">
    <property type="term" value="P:DNA methylation-dependent constitutive heterochromatin formation"/>
    <property type="evidence" value="ECO:0007669"/>
    <property type="project" value="InterPro"/>
</dbReference>
<keyword evidence="7" id="KW-0238">DNA-binding</keyword>
<keyword evidence="5 10" id="KW-0949">S-adenosyl-L-methionine</keyword>
<feature type="compositionally biased region" description="Basic and acidic residues" evidence="12">
    <location>
        <begin position="53"/>
        <end position="65"/>
    </location>
</feature>
<feature type="domain" description="BAH" evidence="13">
    <location>
        <begin position="420"/>
        <end position="542"/>
    </location>
</feature>